<comment type="caution">
    <text evidence="3">The sequence shown here is derived from an EMBL/GenBank/DDBJ whole genome shotgun (WGS) entry which is preliminary data.</text>
</comment>
<reference evidence="3" key="3">
    <citation type="submission" date="2019-09" db="EMBL/GenBank/DDBJ databases">
        <title>Co-occurence of chitin degradation, pigmentation and bioactivity in marine Pseudoalteromonas.</title>
        <authorList>
            <person name="Sonnenschein E.C."/>
            <person name="Bech P.K."/>
        </authorList>
    </citation>
    <scope>NUCLEOTIDE SEQUENCE</scope>
    <source>
        <strain evidence="3">S2231</strain>
        <strain evidence="4">S2233</strain>
    </source>
</reference>
<keyword evidence="4" id="KW-1185">Reference proteome</keyword>
<dbReference type="InterPro" id="IPR001296">
    <property type="entry name" value="Glyco_trans_1"/>
</dbReference>
<dbReference type="AlphaFoldDB" id="A0A5S3XUP0"/>
<protein>
    <submittedName>
        <fullName evidence="3">Glycosyltransferase</fullName>
    </submittedName>
</protein>
<dbReference type="EMBL" id="PNCL01000008">
    <property type="protein sequence ID" value="TMP62387.1"/>
    <property type="molecule type" value="Genomic_DNA"/>
</dbReference>
<dbReference type="SUPFAM" id="SSF53756">
    <property type="entry name" value="UDP-Glycosyltransferase/glycogen phosphorylase"/>
    <property type="match status" value="1"/>
</dbReference>
<dbReference type="Proteomes" id="UP000305730">
    <property type="component" value="Unassembled WGS sequence"/>
</dbReference>
<evidence type="ECO:0000313" key="3">
    <source>
        <dbReference type="EMBL" id="TMP62387.1"/>
    </source>
</evidence>
<evidence type="ECO:0000313" key="4">
    <source>
        <dbReference type="Proteomes" id="UP000305730"/>
    </source>
</evidence>
<dbReference type="Gene3D" id="3.40.50.11010">
    <property type="match status" value="1"/>
</dbReference>
<name>A0A5S3XUP0_9GAMM</name>
<evidence type="ECO:0000259" key="1">
    <source>
        <dbReference type="Pfam" id="PF00534"/>
    </source>
</evidence>
<keyword evidence="3" id="KW-0808">Transferase</keyword>
<evidence type="ECO:0000313" key="2">
    <source>
        <dbReference type="EMBL" id="TMP42143.1"/>
    </source>
</evidence>
<reference evidence="3 5" key="1">
    <citation type="submission" date="2017-12" db="EMBL/GenBank/DDBJ databases">
        <authorList>
            <person name="Paulsen S."/>
            <person name="Gram L.K."/>
        </authorList>
    </citation>
    <scope>NUCLEOTIDE SEQUENCE [LARGE SCALE GENOMIC DNA]</scope>
    <source>
        <strain evidence="3 5">S2231</strain>
        <strain evidence="2">S2233</strain>
    </source>
</reference>
<organism evidence="3 5">
    <name type="scientific">Pseudoalteromonas citrea</name>
    <dbReference type="NCBI Taxonomy" id="43655"/>
    <lineage>
        <taxon>Bacteria</taxon>
        <taxon>Pseudomonadati</taxon>
        <taxon>Pseudomonadota</taxon>
        <taxon>Gammaproteobacteria</taxon>
        <taxon>Alteromonadales</taxon>
        <taxon>Pseudoalteromonadaceae</taxon>
        <taxon>Pseudoalteromonas</taxon>
    </lineage>
</organism>
<dbReference type="OrthoDB" id="9769600at2"/>
<gene>
    <name evidence="3" type="ORF">CWB96_01660</name>
    <name evidence="2" type="ORF">CWB97_12405</name>
</gene>
<sequence length="378" mass="43488">MKFVVFGEDWGAHPSSTQHLFKQLSKSHEVHWINSIGMRKPSIKLKDVNRLLSKAKKLFTKKNRSNTSDINSCENRQPLVYNLAVLPWHDNIYIQTFNEFVFAQKKFDSNEPILYWISVPTAITMIKVRPIDKVVYYCGDDFTALSGVDHDMIEPIERKLIAKADLIYVISDHLYKKMPSHKTYMLTHGVDYDLFTKPVKIAPEIRSVKRYKIGFYGSLNEWLDISLLYKLATTRPNYELILIGHISTNIDKLLNLDNVTHIAAVEHNRLVEFSQHWDVSMLPFIDNKQIRACDPLKLKEYLAVGTPVVSTCFPAVEKYPETILIAHDHSGFIERIDSAIALNHVLNGSWRDNQSNLAAQHSWATKAMSVEQQLTSFD</sequence>
<feature type="domain" description="Glycosyl transferase family 1" evidence="1">
    <location>
        <begin position="208"/>
        <end position="318"/>
    </location>
</feature>
<dbReference type="RefSeq" id="WP_138597263.1">
    <property type="nucleotide sequence ID" value="NZ_PNCK01000042.1"/>
</dbReference>
<dbReference type="EMBL" id="PNCK01000042">
    <property type="protein sequence ID" value="TMP42143.1"/>
    <property type="molecule type" value="Genomic_DNA"/>
</dbReference>
<dbReference type="GO" id="GO:0016757">
    <property type="term" value="F:glycosyltransferase activity"/>
    <property type="evidence" value="ECO:0007669"/>
    <property type="project" value="InterPro"/>
</dbReference>
<evidence type="ECO:0000313" key="5">
    <source>
        <dbReference type="Proteomes" id="UP000307706"/>
    </source>
</evidence>
<dbReference type="Gene3D" id="3.40.50.2000">
    <property type="entry name" value="Glycogen Phosphorylase B"/>
    <property type="match status" value="1"/>
</dbReference>
<dbReference type="Pfam" id="PF00534">
    <property type="entry name" value="Glycos_transf_1"/>
    <property type="match status" value="1"/>
</dbReference>
<accession>A0A5S3XUP0</accession>
<reference evidence="5" key="2">
    <citation type="submission" date="2019-06" db="EMBL/GenBank/DDBJ databases">
        <title>Co-occurence of chitin degradation, pigmentation and bioactivity in marine Pseudoalteromonas.</title>
        <authorList>
            <person name="Sonnenschein E.C."/>
            <person name="Bech P.K."/>
        </authorList>
    </citation>
    <scope>NUCLEOTIDE SEQUENCE [LARGE SCALE GENOMIC DNA]</scope>
    <source>
        <strain evidence="5">S2231</strain>
        <strain evidence="2">S2233</strain>
    </source>
</reference>
<proteinExistence type="predicted"/>
<dbReference type="Proteomes" id="UP000307706">
    <property type="component" value="Unassembled WGS sequence"/>
</dbReference>